<dbReference type="Proteomes" id="UP000032309">
    <property type="component" value="Unassembled WGS sequence"/>
</dbReference>
<reference evidence="5" key="1">
    <citation type="journal article" date="2015" name="Genome Announc.">
        <title>Draft Genome Sequence of an Anaerobic Ammonium-Oxidizing Bacterium, "Candidatus Brocadia sinica".</title>
        <authorList>
            <person name="Oshiki M."/>
            <person name="Shinyako-Hata K."/>
            <person name="Satoh H."/>
            <person name="Okabe S."/>
        </authorList>
    </citation>
    <scope>NUCLEOTIDE SEQUENCE [LARGE SCALE GENOMIC DNA]</scope>
    <source>
        <strain evidence="5">JPN1</strain>
    </source>
</reference>
<evidence type="ECO:0000259" key="3">
    <source>
        <dbReference type="Pfam" id="PF13441"/>
    </source>
</evidence>
<evidence type="ECO:0000256" key="2">
    <source>
        <dbReference type="SAM" id="SignalP"/>
    </source>
</evidence>
<evidence type="ECO:0000313" key="5">
    <source>
        <dbReference type="Proteomes" id="UP000032309"/>
    </source>
</evidence>
<protein>
    <submittedName>
        <fullName evidence="4">Conserved hypothetical secreted protein</fullName>
    </submittedName>
</protein>
<feature type="domain" description="YMGG-like Gly-zipper" evidence="3">
    <location>
        <begin position="75"/>
        <end position="117"/>
    </location>
</feature>
<sequence>MKRMIYAWGMLFVTTCTMGSVPAQNLIIYPAKGQSQEQMEKDKFECYSWAKQQTGFDPMVVSTQQTPASQGSTGGGAVKGAAKGALVGAGIGAIAGDAGKGAAIGAASGGAFGGLRSRSQRKQAEQVQRQQVSQTNQRISEYNRAYSACLEAKGYTVK</sequence>
<dbReference type="RefSeq" id="WP_200891702.1">
    <property type="nucleotide sequence ID" value="NZ_BAFN01000001.1"/>
</dbReference>
<gene>
    <name evidence="4" type="ORF">BROSI_A1216</name>
</gene>
<feature type="region of interest" description="Disordered" evidence="1">
    <location>
        <begin position="115"/>
        <end position="136"/>
    </location>
</feature>
<dbReference type="InterPro" id="IPR027367">
    <property type="entry name" value="Gly-zipper_YMGG"/>
</dbReference>
<proteinExistence type="predicted"/>
<feature type="signal peptide" evidence="2">
    <location>
        <begin position="1"/>
        <end position="23"/>
    </location>
</feature>
<comment type="caution">
    <text evidence="4">The sequence shown here is derived from an EMBL/GenBank/DDBJ whole genome shotgun (WGS) entry which is preliminary data.</text>
</comment>
<name>A0ABQ0JVG8_9BACT</name>
<accession>A0ABQ0JVG8</accession>
<evidence type="ECO:0000256" key="1">
    <source>
        <dbReference type="SAM" id="MobiDB-lite"/>
    </source>
</evidence>
<feature type="chain" id="PRO_5045244408" evidence="2">
    <location>
        <begin position="24"/>
        <end position="158"/>
    </location>
</feature>
<keyword evidence="5" id="KW-1185">Reference proteome</keyword>
<organism evidence="4 5">
    <name type="scientific">Candidatus Brocadia sinica JPN1</name>
    <dbReference type="NCBI Taxonomy" id="1197129"/>
    <lineage>
        <taxon>Bacteria</taxon>
        <taxon>Pseudomonadati</taxon>
        <taxon>Planctomycetota</taxon>
        <taxon>Candidatus Brocadiia</taxon>
        <taxon>Candidatus Brocadiales</taxon>
        <taxon>Candidatus Brocadiaceae</taxon>
        <taxon>Candidatus Brocadia</taxon>
    </lineage>
</organism>
<evidence type="ECO:0000313" key="4">
    <source>
        <dbReference type="EMBL" id="GAN32701.1"/>
    </source>
</evidence>
<dbReference type="Pfam" id="PF13441">
    <property type="entry name" value="Gly-zipper_YMGG"/>
    <property type="match status" value="1"/>
</dbReference>
<keyword evidence="2" id="KW-0732">Signal</keyword>
<feature type="compositionally biased region" description="Low complexity" evidence="1">
    <location>
        <begin position="125"/>
        <end position="136"/>
    </location>
</feature>
<dbReference type="EMBL" id="BAFN01000001">
    <property type="protein sequence ID" value="GAN32701.1"/>
    <property type="molecule type" value="Genomic_DNA"/>
</dbReference>